<reference evidence="6 7" key="1">
    <citation type="submission" date="2023-04" db="EMBL/GenBank/DDBJ databases">
        <title>Fusibacter bizertensis strain WBS, isolated from littoral bottom sediments of the Arctic seas - biochemical and genomic analysis.</title>
        <authorList>
            <person name="Brioukhanov A.L."/>
        </authorList>
    </citation>
    <scope>NUCLEOTIDE SEQUENCE [LARGE SCALE GENOMIC DNA]</scope>
    <source>
        <strain evidence="6 7">WBS</strain>
    </source>
</reference>
<gene>
    <name evidence="6" type="ORF">QE109_01620</name>
</gene>
<dbReference type="EMBL" id="JARYZI010000001">
    <property type="protein sequence ID" value="MDH8676822.1"/>
    <property type="molecule type" value="Genomic_DNA"/>
</dbReference>
<sequence>MSFKKDFLWGSASAAYQIEGAYNEAGKGLSIWDLWAHIPGKTYEGTNGDIACNHYYRFKEDVALMKEMGLKTYRFSISWPRILPKGTGMINQEGIDFYSDLIDELIANDIVPMVTLYHWDLPQVLQDKYRGWESREVIEDFVNYSKVCFEHFSDRVKHWIVMNEPNIFTSLAYMLKVHPPGIQDEAIYLNAFHHTVLAHAYTVLAYKEAGYTGMIGSSIAYTPSYAATNQPEDLKAKEMFDATGSLWYLDSYYKGEYPKEAIAYYSKKGVMPEVSKMDLEVMKKAASLCDFIGINYYQTATVAGNPEDGVGFSGMNTTGKKGTQSESGVPGLYKQVRNNDLEYTDWDWAIDPAGLKYGLEILKERYDLPIIISENGLGAYDVVTPEGKIDDDYRIDFLRKHVLACEEAVANGVDLLAYCTWSFTDLLSWLNGFKKRYGFVHIDFESGNLSRTKKKSFQWYQKVIETNGKEV</sequence>
<keyword evidence="7" id="KW-1185">Reference proteome</keyword>
<dbReference type="InterPro" id="IPR001360">
    <property type="entry name" value="Glyco_hydro_1"/>
</dbReference>
<name>A0ABT6N8S2_9FIRM</name>
<dbReference type="Pfam" id="PF00232">
    <property type="entry name" value="Glyco_hydro_1"/>
    <property type="match status" value="1"/>
</dbReference>
<comment type="similarity">
    <text evidence="1 4">Belongs to the glycosyl hydrolase 1 family.</text>
</comment>
<evidence type="ECO:0000313" key="6">
    <source>
        <dbReference type="EMBL" id="MDH8676822.1"/>
    </source>
</evidence>
<dbReference type="PROSITE" id="PS00653">
    <property type="entry name" value="GLYCOSYL_HYDROL_F1_2"/>
    <property type="match status" value="1"/>
</dbReference>
<evidence type="ECO:0000256" key="2">
    <source>
        <dbReference type="ARBA" id="ARBA00023295"/>
    </source>
</evidence>
<proteinExistence type="inferred from homology"/>
<dbReference type="PANTHER" id="PTHR10353">
    <property type="entry name" value="GLYCOSYL HYDROLASE"/>
    <property type="match status" value="1"/>
</dbReference>
<keyword evidence="2 5" id="KW-0326">Glycosidase</keyword>
<dbReference type="GO" id="GO:0016798">
    <property type="term" value="F:hydrolase activity, acting on glycosyl bonds"/>
    <property type="evidence" value="ECO:0007669"/>
    <property type="project" value="UniProtKB-KW"/>
</dbReference>
<evidence type="ECO:0000256" key="5">
    <source>
        <dbReference type="RuleBase" id="RU004468"/>
    </source>
</evidence>
<keyword evidence="5 6" id="KW-0378">Hydrolase</keyword>
<evidence type="ECO:0000256" key="4">
    <source>
        <dbReference type="RuleBase" id="RU003690"/>
    </source>
</evidence>
<dbReference type="InterPro" id="IPR018120">
    <property type="entry name" value="Glyco_hydro_1_AS"/>
</dbReference>
<dbReference type="SUPFAM" id="SSF51445">
    <property type="entry name" value="(Trans)glycosidases"/>
    <property type="match status" value="1"/>
</dbReference>
<protein>
    <submittedName>
        <fullName evidence="6">Glycoside hydrolase family 1 protein</fullName>
        <ecNumber evidence="6">3.2.1.-</ecNumber>
    </submittedName>
</protein>
<comment type="caution">
    <text evidence="6">The sequence shown here is derived from an EMBL/GenBank/DDBJ whole genome shotgun (WGS) entry which is preliminary data.</text>
</comment>
<evidence type="ECO:0000313" key="7">
    <source>
        <dbReference type="Proteomes" id="UP001158045"/>
    </source>
</evidence>
<evidence type="ECO:0000256" key="1">
    <source>
        <dbReference type="ARBA" id="ARBA00010838"/>
    </source>
</evidence>
<accession>A0ABT6N8S2</accession>
<evidence type="ECO:0000256" key="3">
    <source>
        <dbReference type="PROSITE-ProRule" id="PRU10055"/>
    </source>
</evidence>
<dbReference type="EC" id="3.2.1.-" evidence="6"/>
<dbReference type="Gene3D" id="3.20.20.80">
    <property type="entry name" value="Glycosidases"/>
    <property type="match status" value="1"/>
</dbReference>
<dbReference type="Proteomes" id="UP001158045">
    <property type="component" value="Unassembled WGS sequence"/>
</dbReference>
<dbReference type="InterPro" id="IPR033132">
    <property type="entry name" value="GH_1_N_CS"/>
</dbReference>
<dbReference type="PANTHER" id="PTHR10353:SF136">
    <property type="entry name" value="ARYL-PHOSPHO-BETA-D-GLUCOSIDASE BGLC"/>
    <property type="match status" value="1"/>
</dbReference>
<dbReference type="PROSITE" id="PS00572">
    <property type="entry name" value="GLYCOSYL_HYDROL_F1_1"/>
    <property type="match status" value="1"/>
</dbReference>
<dbReference type="InterPro" id="IPR017853">
    <property type="entry name" value="GH"/>
</dbReference>
<feature type="active site" description="Nucleophile" evidence="3">
    <location>
        <position position="374"/>
    </location>
</feature>
<dbReference type="RefSeq" id="WP_281092622.1">
    <property type="nucleotide sequence ID" value="NZ_JARYZI010000001.1"/>
</dbReference>
<organism evidence="6 7">
    <name type="scientific">Fusibacter bizertensis</name>
    <dbReference type="NCBI Taxonomy" id="1488331"/>
    <lineage>
        <taxon>Bacteria</taxon>
        <taxon>Bacillati</taxon>
        <taxon>Bacillota</taxon>
        <taxon>Clostridia</taxon>
        <taxon>Eubacteriales</taxon>
        <taxon>Eubacteriales Family XII. Incertae Sedis</taxon>
        <taxon>Fusibacter</taxon>
    </lineage>
</organism>
<dbReference type="PRINTS" id="PR00131">
    <property type="entry name" value="GLHYDRLASE1"/>
</dbReference>